<keyword evidence="3" id="KW-1185">Reference proteome</keyword>
<feature type="compositionally biased region" description="Polar residues" evidence="1">
    <location>
        <begin position="1"/>
        <end position="16"/>
    </location>
</feature>
<evidence type="ECO:0000256" key="1">
    <source>
        <dbReference type="SAM" id="MobiDB-lite"/>
    </source>
</evidence>
<feature type="region of interest" description="Disordered" evidence="1">
    <location>
        <begin position="1"/>
        <end position="21"/>
    </location>
</feature>
<gene>
    <name evidence="2" type="ORF">PIB30_071204</name>
</gene>
<comment type="caution">
    <text evidence="2">The sequence shown here is derived from an EMBL/GenBank/DDBJ whole genome shotgun (WGS) entry which is preliminary data.</text>
</comment>
<evidence type="ECO:0000313" key="2">
    <source>
        <dbReference type="EMBL" id="MED6150319.1"/>
    </source>
</evidence>
<dbReference type="EMBL" id="JASCZI010091439">
    <property type="protein sequence ID" value="MED6150319.1"/>
    <property type="molecule type" value="Genomic_DNA"/>
</dbReference>
<organism evidence="2 3">
    <name type="scientific">Stylosanthes scabra</name>
    <dbReference type="NCBI Taxonomy" id="79078"/>
    <lineage>
        <taxon>Eukaryota</taxon>
        <taxon>Viridiplantae</taxon>
        <taxon>Streptophyta</taxon>
        <taxon>Embryophyta</taxon>
        <taxon>Tracheophyta</taxon>
        <taxon>Spermatophyta</taxon>
        <taxon>Magnoliopsida</taxon>
        <taxon>eudicotyledons</taxon>
        <taxon>Gunneridae</taxon>
        <taxon>Pentapetalae</taxon>
        <taxon>rosids</taxon>
        <taxon>fabids</taxon>
        <taxon>Fabales</taxon>
        <taxon>Fabaceae</taxon>
        <taxon>Papilionoideae</taxon>
        <taxon>50 kb inversion clade</taxon>
        <taxon>dalbergioids sensu lato</taxon>
        <taxon>Dalbergieae</taxon>
        <taxon>Pterocarpus clade</taxon>
        <taxon>Stylosanthes</taxon>
    </lineage>
</organism>
<proteinExistence type="predicted"/>
<reference evidence="2 3" key="1">
    <citation type="journal article" date="2023" name="Plants (Basel)">
        <title>Bridging the Gap: Combining Genomics and Transcriptomics Approaches to Understand Stylosanthes scabra, an Orphan Legume from the Brazilian Caatinga.</title>
        <authorList>
            <person name="Ferreira-Neto J.R.C."/>
            <person name="da Silva M.D."/>
            <person name="Binneck E."/>
            <person name="de Melo N.F."/>
            <person name="da Silva R.H."/>
            <person name="de Melo A.L.T.M."/>
            <person name="Pandolfi V."/>
            <person name="Bustamante F.O."/>
            <person name="Brasileiro-Vidal A.C."/>
            <person name="Benko-Iseppon A.M."/>
        </authorList>
    </citation>
    <scope>NUCLEOTIDE SEQUENCE [LARGE SCALE GENOMIC DNA]</scope>
    <source>
        <tissue evidence="2">Leaves</tissue>
    </source>
</reference>
<evidence type="ECO:0000313" key="3">
    <source>
        <dbReference type="Proteomes" id="UP001341840"/>
    </source>
</evidence>
<protein>
    <submittedName>
        <fullName evidence="2">Uncharacterized protein</fullName>
    </submittedName>
</protein>
<feature type="non-terminal residue" evidence="2">
    <location>
        <position position="53"/>
    </location>
</feature>
<dbReference type="Proteomes" id="UP001341840">
    <property type="component" value="Unassembled WGS sequence"/>
</dbReference>
<name>A0ABU6TPK2_9FABA</name>
<accession>A0ABU6TPK2</accession>
<sequence>MSSSPVDPTTLASPSLNKPPPSVVRLATGITSPYTTTLTLCTNGFLRRLLGAE</sequence>